<protein>
    <submittedName>
        <fullName evidence="1">Uncharacterized protein</fullName>
    </submittedName>
</protein>
<dbReference type="STRING" id="411483.FAEPRAA2165_00983"/>
<dbReference type="AlphaFoldDB" id="C7H3X0"/>
<proteinExistence type="predicted"/>
<sequence length="54" mass="6550">MADFLRSKCCEGRNPHVRYRTISDDLQVKYIFTDNYFDNYRGSKEVKLLHIKHK</sequence>
<dbReference type="Proteomes" id="UP000004619">
    <property type="component" value="Unassembled WGS sequence"/>
</dbReference>
<reference evidence="1" key="1">
    <citation type="submission" date="2009-08" db="EMBL/GenBank/DDBJ databases">
        <authorList>
            <person name="Weinstock G."/>
            <person name="Sodergren E."/>
            <person name="Clifton S."/>
            <person name="Fulton L."/>
            <person name="Fulton B."/>
            <person name="Courtney L."/>
            <person name="Fronick C."/>
            <person name="Harrison M."/>
            <person name="Strong C."/>
            <person name="Farmer C."/>
            <person name="Delahaunty K."/>
            <person name="Markovic C."/>
            <person name="Hall O."/>
            <person name="Minx P."/>
            <person name="Tomlinson C."/>
            <person name="Mitreva M."/>
            <person name="Nelson J."/>
            <person name="Hou S."/>
            <person name="Wollam A."/>
            <person name="Pepin K.H."/>
            <person name="Johnson M."/>
            <person name="Bhonagiri V."/>
            <person name="Nash W.E."/>
            <person name="Warren W."/>
            <person name="Chinwalla A."/>
            <person name="Mardis E.R."/>
            <person name="Wilson R.K."/>
        </authorList>
    </citation>
    <scope>NUCLEOTIDE SEQUENCE [LARGE SCALE GENOMIC DNA]</scope>
    <source>
        <strain evidence="1">A2-165</strain>
    </source>
</reference>
<comment type="caution">
    <text evidence="1">The sequence shown here is derived from an EMBL/GenBank/DDBJ whole genome shotgun (WGS) entry which is preliminary data.</text>
</comment>
<evidence type="ECO:0000313" key="2">
    <source>
        <dbReference type="Proteomes" id="UP000004619"/>
    </source>
</evidence>
<evidence type="ECO:0000313" key="1">
    <source>
        <dbReference type="EMBL" id="EEU97302.1"/>
    </source>
</evidence>
<accession>C7H3X0</accession>
<organism evidence="1 2">
    <name type="scientific">Faecalibacterium duncaniae (strain DSM 17677 / JCM 31915 / A2-165)</name>
    <name type="common">Faecalibacterium prausnitzii</name>
    <dbReference type="NCBI Taxonomy" id="411483"/>
    <lineage>
        <taxon>Bacteria</taxon>
        <taxon>Bacillati</taxon>
        <taxon>Bacillota</taxon>
        <taxon>Clostridia</taxon>
        <taxon>Eubacteriales</taxon>
        <taxon>Oscillospiraceae</taxon>
        <taxon>Faecalibacterium</taxon>
    </lineage>
</organism>
<keyword evidence="2" id="KW-1185">Reference proteome</keyword>
<dbReference type="HOGENOM" id="CLU_3043584_0_0_9"/>
<gene>
    <name evidence="1" type="ORF">FAEPRAA2165_00983</name>
</gene>
<dbReference type="EMBL" id="ACOP02000022">
    <property type="protein sequence ID" value="EEU97302.1"/>
    <property type="molecule type" value="Genomic_DNA"/>
</dbReference>
<name>C7H3X0_FAED2</name>